<evidence type="ECO:0000256" key="2">
    <source>
        <dbReference type="ARBA" id="ARBA00022942"/>
    </source>
</evidence>
<dbReference type="PANTHER" id="PTHR11599">
    <property type="entry name" value="PROTEASOME SUBUNIT ALPHA/BETA"/>
    <property type="match status" value="1"/>
</dbReference>
<evidence type="ECO:0000313" key="5">
    <source>
        <dbReference type="RefSeq" id="XP_002132687.3"/>
    </source>
</evidence>
<dbReference type="AlphaFoldDB" id="A0A6I8UXI1"/>
<name>A0A6I8UXI1_DROPS</name>
<keyword evidence="2" id="KW-0647">Proteasome</keyword>
<dbReference type="GO" id="GO:0019773">
    <property type="term" value="C:proteasome core complex, alpha-subunit complex"/>
    <property type="evidence" value="ECO:0007669"/>
    <property type="project" value="InterPro"/>
</dbReference>
<dbReference type="GO" id="GO:0006511">
    <property type="term" value="P:ubiquitin-dependent protein catabolic process"/>
    <property type="evidence" value="ECO:0007669"/>
    <property type="project" value="InterPro"/>
</dbReference>
<dbReference type="InterPro" id="IPR000426">
    <property type="entry name" value="Proteasome_asu_N"/>
</dbReference>
<organism evidence="4 5">
    <name type="scientific">Drosophila pseudoobscura pseudoobscura</name>
    <name type="common">Fruit fly</name>
    <dbReference type="NCBI Taxonomy" id="46245"/>
    <lineage>
        <taxon>Eukaryota</taxon>
        <taxon>Metazoa</taxon>
        <taxon>Ecdysozoa</taxon>
        <taxon>Arthropoda</taxon>
        <taxon>Hexapoda</taxon>
        <taxon>Insecta</taxon>
        <taxon>Pterygota</taxon>
        <taxon>Neoptera</taxon>
        <taxon>Endopterygota</taxon>
        <taxon>Diptera</taxon>
        <taxon>Brachycera</taxon>
        <taxon>Muscomorpha</taxon>
        <taxon>Ephydroidea</taxon>
        <taxon>Drosophilidae</taxon>
        <taxon>Drosophila</taxon>
        <taxon>Sophophora</taxon>
    </lineage>
</organism>
<evidence type="ECO:0000256" key="1">
    <source>
        <dbReference type="ARBA" id="ARBA00002000"/>
    </source>
</evidence>
<feature type="domain" description="Proteasome alpha-type subunits" evidence="3">
    <location>
        <begin position="8"/>
        <end position="30"/>
    </location>
</feature>
<dbReference type="Proteomes" id="UP000001819">
    <property type="component" value="Chromosome 4"/>
</dbReference>
<dbReference type="RefSeq" id="XP_002132687.3">
    <property type="nucleotide sequence ID" value="XM_002132651.3"/>
</dbReference>
<gene>
    <name evidence="5" type="primary">LOC6902961</name>
</gene>
<evidence type="ECO:0000259" key="3">
    <source>
        <dbReference type="SMART" id="SM00948"/>
    </source>
</evidence>
<proteinExistence type="predicted"/>
<keyword evidence="4" id="KW-1185">Reference proteome</keyword>
<reference evidence="5" key="1">
    <citation type="submission" date="2025-08" db="UniProtKB">
        <authorList>
            <consortium name="RefSeq"/>
        </authorList>
    </citation>
    <scope>IDENTIFICATION</scope>
    <source>
        <strain evidence="5">MV-25-SWS-2005</strain>
        <tissue evidence="5">Whole body</tissue>
    </source>
</reference>
<sequence>MYSEGLGFDLSTAQYAPNGRVFQIDYATRAAEKSGTVMGIRGKDSVVLAVQNLYVNPLFDPDANKRIFAIDGTIGMAVGGLMSDCNVVVELTRLEAASFRSRHERAISLEALCERVDSFLHAQTMYSGARPFAVTIMLAGWDQEKGPRLYQIETSGTTTERYSSSFGESGERAQREMDKFSFNNFPSDQLMQMATQITHNFDEEPNGKSFRWDVGTVGAQTKGLFKYNSQAWTKKNE</sequence>
<accession>A0A6I8UXI1</accession>
<dbReference type="Pfam" id="PF00227">
    <property type="entry name" value="Proteasome"/>
    <property type="match status" value="1"/>
</dbReference>
<dbReference type="InterPro" id="IPR001353">
    <property type="entry name" value="Proteasome_sua/b"/>
</dbReference>
<dbReference type="Gene3D" id="3.60.20.10">
    <property type="entry name" value="Glutamine Phosphoribosylpyrophosphate, subunit 1, domain 1"/>
    <property type="match status" value="1"/>
</dbReference>
<protein>
    <submittedName>
        <fullName evidence="5">Proteasome subunit alpha type-3-like</fullName>
    </submittedName>
</protein>
<dbReference type="KEGG" id="dpo:6902961"/>
<dbReference type="SMART" id="SM00948">
    <property type="entry name" value="Proteasome_A_N"/>
    <property type="match status" value="1"/>
</dbReference>
<evidence type="ECO:0000313" key="4">
    <source>
        <dbReference type="Proteomes" id="UP000001819"/>
    </source>
</evidence>
<dbReference type="SUPFAM" id="SSF56235">
    <property type="entry name" value="N-terminal nucleophile aminohydrolases (Ntn hydrolases)"/>
    <property type="match status" value="1"/>
</dbReference>
<dbReference type="InParanoid" id="A0A6I8UXI1"/>
<dbReference type="InterPro" id="IPR029055">
    <property type="entry name" value="Ntn_hydrolases_N"/>
</dbReference>
<comment type="function">
    <text evidence="1">The proteasome is a multicatalytic proteinase complex which is characterized by its ability to cleave peptides with Arg, Phe, Tyr, Leu, and Glu adjacent to the leaving group at neutral or slightly basic pH. The proteasome has an ATP-dependent proteolytic activity.</text>
</comment>
<dbReference type="InterPro" id="IPR050115">
    <property type="entry name" value="Proteasome_alpha"/>
</dbReference>